<dbReference type="EC" id="2.3.2.27" evidence="2"/>
<dbReference type="Proteomes" id="UP000230423">
    <property type="component" value="Unassembled WGS sequence"/>
</dbReference>
<dbReference type="GO" id="GO:0008270">
    <property type="term" value="F:zinc ion binding"/>
    <property type="evidence" value="ECO:0007669"/>
    <property type="project" value="UniProtKB-KW"/>
</dbReference>
<dbReference type="GO" id="GO:0023051">
    <property type="term" value="P:regulation of signaling"/>
    <property type="evidence" value="ECO:0007669"/>
    <property type="project" value="UniProtKB-ARBA"/>
</dbReference>
<gene>
    <name evidence="9" type="ORF">TELCIR_14639</name>
</gene>
<keyword evidence="5 7" id="KW-0863">Zinc-finger</keyword>
<dbReference type="InterPro" id="IPR043145">
    <property type="entry name" value="Znf_ZZ_sf"/>
</dbReference>
<dbReference type="GO" id="GO:0005886">
    <property type="term" value="C:plasma membrane"/>
    <property type="evidence" value="ECO:0007669"/>
    <property type="project" value="TreeGrafter"/>
</dbReference>
<proteinExistence type="predicted"/>
<dbReference type="PANTHER" id="PTHR12268:SF13">
    <property type="entry name" value="E3 UBIQUITIN-PROTEIN LIGASE KCMF1"/>
    <property type="match status" value="1"/>
</dbReference>
<evidence type="ECO:0000256" key="2">
    <source>
        <dbReference type="ARBA" id="ARBA00012483"/>
    </source>
</evidence>
<dbReference type="AlphaFoldDB" id="A0A2G9U0N0"/>
<dbReference type="PROSITE" id="PS50135">
    <property type="entry name" value="ZF_ZZ_2"/>
    <property type="match status" value="1"/>
</dbReference>
<dbReference type="OrthoDB" id="7873042at2759"/>
<evidence type="ECO:0000256" key="3">
    <source>
        <dbReference type="ARBA" id="ARBA00022679"/>
    </source>
</evidence>
<dbReference type="PROSITE" id="PS01357">
    <property type="entry name" value="ZF_ZZ_1"/>
    <property type="match status" value="1"/>
</dbReference>
<dbReference type="PANTHER" id="PTHR12268">
    <property type="entry name" value="E3 UBIQUITIN-PROTEIN LIGASE KCMF1"/>
    <property type="match status" value="1"/>
</dbReference>
<dbReference type="GO" id="GO:0045202">
    <property type="term" value="C:synapse"/>
    <property type="evidence" value="ECO:0007669"/>
    <property type="project" value="GOC"/>
</dbReference>
<keyword evidence="6" id="KW-0862">Zinc</keyword>
<evidence type="ECO:0000256" key="1">
    <source>
        <dbReference type="ARBA" id="ARBA00000900"/>
    </source>
</evidence>
<dbReference type="SMART" id="SM00291">
    <property type="entry name" value="ZnF_ZZ"/>
    <property type="match status" value="1"/>
</dbReference>
<keyword evidence="4" id="KW-0479">Metal-binding</keyword>
<dbReference type="InterPro" id="IPR000433">
    <property type="entry name" value="Znf_ZZ"/>
</dbReference>
<keyword evidence="3" id="KW-0808">Transferase</keyword>
<dbReference type="Pfam" id="PF00569">
    <property type="entry name" value="ZZ"/>
    <property type="match status" value="1"/>
</dbReference>
<evidence type="ECO:0000259" key="8">
    <source>
        <dbReference type="PROSITE" id="PS50135"/>
    </source>
</evidence>
<evidence type="ECO:0000313" key="9">
    <source>
        <dbReference type="EMBL" id="PIO63755.1"/>
    </source>
</evidence>
<dbReference type="Gene3D" id="3.30.60.90">
    <property type="match status" value="1"/>
</dbReference>
<organism evidence="9 10">
    <name type="scientific">Teladorsagia circumcincta</name>
    <name type="common">Brown stomach worm</name>
    <name type="synonym">Ostertagia circumcincta</name>
    <dbReference type="NCBI Taxonomy" id="45464"/>
    <lineage>
        <taxon>Eukaryota</taxon>
        <taxon>Metazoa</taxon>
        <taxon>Ecdysozoa</taxon>
        <taxon>Nematoda</taxon>
        <taxon>Chromadorea</taxon>
        <taxon>Rhabditida</taxon>
        <taxon>Rhabditina</taxon>
        <taxon>Rhabditomorpha</taxon>
        <taxon>Strongyloidea</taxon>
        <taxon>Trichostrongylidae</taxon>
        <taxon>Teladorsagia</taxon>
    </lineage>
</organism>
<evidence type="ECO:0000256" key="5">
    <source>
        <dbReference type="ARBA" id="ARBA00022771"/>
    </source>
</evidence>
<dbReference type="GO" id="GO:0010646">
    <property type="term" value="P:regulation of cell communication"/>
    <property type="evidence" value="ECO:0007669"/>
    <property type="project" value="UniProtKB-ARBA"/>
</dbReference>
<keyword evidence="10" id="KW-1185">Reference proteome</keyword>
<feature type="domain" description="ZZ-type" evidence="8">
    <location>
        <begin position="8"/>
        <end position="71"/>
    </location>
</feature>
<dbReference type="InterPro" id="IPR050774">
    <property type="entry name" value="KCMF1/Dystrophin"/>
</dbReference>
<dbReference type="CDD" id="cd02338">
    <property type="entry name" value="ZZ_PCMF_like"/>
    <property type="match status" value="1"/>
</dbReference>
<evidence type="ECO:0000256" key="7">
    <source>
        <dbReference type="PROSITE-ProRule" id="PRU00228"/>
    </source>
</evidence>
<reference evidence="9 10" key="1">
    <citation type="submission" date="2015-09" db="EMBL/GenBank/DDBJ databases">
        <title>Draft genome of the parasitic nematode Teladorsagia circumcincta isolate WARC Sus (inbred).</title>
        <authorList>
            <person name="Mitreva M."/>
        </authorList>
    </citation>
    <scope>NUCLEOTIDE SEQUENCE [LARGE SCALE GENOMIC DNA]</scope>
    <source>
        <strain evidence="9 10">S</strain>
    </source>
</reference>
<accession>A0A2G9U0N0</accession>
<evidence type="ECO:0000256" key="6">
    <source>
        <dbReference type="ARBA" id="ARBA00022833"/>
    </source>
</evidence>
<name>A0A2G9U0N0_TELCI</name>
<evidence type="ECO:0000256" key="4">
    <source>
        <dbReference type="ARBA" id="ARBA00022723"/>
    </source>
</evidence>
<comment type="catalytic activity">
    <reaction evidence="1">
        <text>S-ubiquitinyl-[E2 ubiquitin-conjugating enzyme]-L-cysteine + [acceptor protein]-L-lysine = [E2 ubiquitin-conjugating enzyme]-L-cysteine + N(6)-ubiquitinyl-[acceptor protein]-L-lysine.</text>
        <dbReference type="EC" id="2.3.2.27"/>
    </reaction>
</comment>
<dbReference type="SUPFAM" id="SSF57850">
    <property type="entry name" value="RING/U-box"/>
    <property type="match status" value="1"/>
</dbReference>
<evidence type="ECO:0000313" key="10">
    <source>
        <dbReference type="Proteomes" id="UP000230423"/>
    </source>
</evidence>
<protein>
    <recommendedName>
        <fullName evidence="2">RING-type E3 ubiquitin transferase</fullName>
        <ecNumber evidence="2">2.3.2.27</ecNumber>
    </recommendedName>
</protein>
<dbReference type="EMBL" id="KZ350558">
    <property type="protein sequence ID" value="PIO63755.1"/>
    <property type="molecule type" value="Genomic_DNA"/>
</dbReference>
<dbReference type="GO" id="GO:0099536">
    <property type="term" value="P:synaptic signaling"/>
    <property type="evidence" value="ECO:0007669"/>
    <property type="project" value="TreeGrafter"/>
</dbReference>
<sequence>MSLPPSYHEGVSCDGCLSGNFSGNRYKCLRCYDFDLCQACYLSNRFRPEGNDTTLTHSEDHPVQMIMTQRDFGQ</sequence>
<dbReference type="GO" id="GO:0061630">
    <property type="term" value="F:ubiquitin protein ligase activity"/>
    <property type="evidence" value="ECO:0007669"/>
    <property type="project" value="UniProtKB-EC"/>
</dbReference>